<evidence type="ECO:0000256" key="1">
    <source>
        <dbReference type="SAM" id="MobiDB-lite"/>
    </source>
</evidence>
<gene>
    <name evidence="2" type="ORF">KLO01_02760</name>
</gene>
<name>A0A512SW99_9MICO</name>
<organism evidence="2 3">
    <name type="scientific">Knoellia locipacati</name>
    <dbReference type="NCBI Taxonomy" id="882824"/>
    <lineage>
        <taxon>Bacteria</taxon>
        <taxon>Bacillati</taxon>
        <taxon>Actinomycetota</taxon>
        <taxon>Actinomycetes</taxon>
        <taxon>Micrococcales</taxon>
        <taxon>Intrasporangiaceae</taxon>
        <taxon>Knoellia</taxon>
    </lineage>
</organism>
<dbReference type="OrthoDB" id="4870760at2"/>
<evidence type="ECO:0000313" key="3">
    <source>
        <dbReference type="Proteomes" id="UP000321793"/>
    </source>
</evidence>
<dbReference type="RefSeq" id="WP_147061753.1">
    <property type="nucleotide sequence ID" value="NZ_BAABDN010000001.1"/>
</dbReference>
<feature type="region of interest" description="Disordered" evidence="1">
    <location>
        <begin position="76"/>
        <end position="106"/>
    </location>
</feature>
<protein>
    <submittedName>
        <fullName evidence="2">Uncharacterized protein</fullName>
    </submittedName>
</protein>
<accession>A0A512SW99</accession>
<dbReference type="EMBL" id="BKBA01000002">
    <property type="protein sequence ID" value="GEQ12229.1"/>
    <property type="molecule type" value="Genomic_DNA"/>
</dbReference>
<reference evidence="2 3" key="1">
    <citation type="submission" date="2019-07" db="EMBL/GenBank/DDBJ databases">
        <title>Whole genome shotgun sequence of Knoellia locipacati NBRC 109775.</title>
        <authorList>
            <person name="Hosoyama A."/>
            <person name="Uohara A."/>
            <person name="Ohji S."/>
            <person name="Ichikawa N."/>
        </authorList>
    </citation>
    <scope>NUCLEOTIDE SEQUENCE [LARGE SCALE GENOMIC DNA]</scope>
    <source>
        <strain evidence="2 3">NBRC 109775</strain>
    </source>
</reference>
<proteinExistence type="predicted"/>
<dbReference type="AlphaFoldDB" id="A0A512SW99"/>
<keyword evidence="3" id="KW-1185">Reference proteome</keyword>
<sequence>MRRPSEPPALPAVSDVLGALSDTVAGVEDDLLASLVVMGEADAQRTVDGWVDQVVDLLRAVDEVAVQHRATLARAHARQPGVVDGHTSVGDVGTATALGPAATEQP</sequence>
<evidence type="ECO:0000313" key="2">
    <source>
        <dbReference type="EMBL" id="GEQ12229.1"/>
    </source>
</evidence>
<dbReference type="Proteomes" id="UP000321793">
    <property type="component" value="Unassembled WGS sequence"/>
</dbReference>
<comment type="caution">
    <text evidence="2">The sequence shown here is derived from an EMBL/GenBank/DDBJ whole genome shotgun (WGS) entry which is preliminary data.</text>
</comment>